<evidence type="ECO:0000313" key="2">
    <source>
        <dbReference type="Proteomes" id="UP000248132"/>
    </source>
</evidence>
<organism evidence="1 2">
    <name type="scientific">Ruminiclostridium sufflavum DSM 19573</name>
    <dbReference type="NCBI Taxonomy" id="1121337"/>
    <lineage>
        <taxon>Bacteria</taxon>
        <taxon>Bacillati</taxon>
        <taxon>Bacillota</taxon>
        <taxon>Clostridia</taxon>
        <taxon>Eubacteriales</taxon>
        <taxon>Oscillospiraceae</taxon>
        <taxon>Ruminiclostridium</taxon>
    </lineage>
</organism>
<dbReference type="RefSeq" id="WP_110461230.1">
    <property type="nucleotide sequence ID" value="NZ_QKMR01000005.1"/>
</dbReference>
<protein>
    <submittedName>
        <fullName evidence="1">Uncharacterized protein</fullName>
    </submittedName>
</protein>
<reference evidence="1 2" key="1">
    <citation type="submission" date="2018-06" db="EMBL/GenBank/DDBJ databases">
        <title>Genomic Encyclopedia of Type Strains, Phase I: the one thousand microbial genomes (KMG-I) project.</title>
        <authorList>
            <person name="Kyrpides N."/>
        </authorList>
    </citation>
    <scope>NUCLEOTIDE SEQUENCE [LARGE SCALE GENOMIC DNA]</scope>
    <source>
        <strain evidence="1 2">DSM 19573</strain>
    </source>
</reference>
<comment type="caution">
    <text evidence="1">The sequence shown here is derived from an EMBL/GenBank/DDBJ whole genome shotgun (WGS) entry which is preliminary data.</text>
</comment>
<evidence type="ECO:0000313" key="1">
    <source>
        <dbReference type="EMBL" id="PYG88807.1"/>
    </source>
</evidence>
<keyword evidence="2" id="KW-1185">Reference proteome</keyword>
<dbReference type="OrthoDB" id="1739520at2"/>
<name>A0A318XM46_9FIRM</name>
<gene>
    <name evidence="1" type="ORF">LY28_01167</name>
</gene>
<dbReference type="Proteomes" id="UP000248132">
    <property type="component" value="Unassembled WGS sequence"/>
</dbReference>
<dbReference type="AlphaFoldDB" id="A0A318XM46"/>
<dbReference type="EMBL" id="QKMR01000005">
    <property type="protein sequence ID" value="PYG88807.1"/>
    <property type="molecule type" value="Genomic_DNA"/>
</dbReference>
<sequence>MDKNFKIKVSDISGKKDSVSKFSIQYSSKNAENSKISYQIMSALKTNERIIMEVSSSIMKLSQSENKKLFSRIMEDLDKWGIQYKKKKISVYNKISIMSISLKSEAIEGYELLAAIPDEVWRNEEFRRILPNTGVRYYLSERGEEIDLETFMDLDEEEQIKLCSMVIFDYILLGSMGINTCIKKKADIIELLNRD</sequence>
<proteinExistence type="predicted"/>
<accession>A0A318XM46</accession>